<proteinExistence type="predicted"/>
<evidence type="ECO:0000256" key="1">
    <source>
        <dbReference type="SAM" id="Phobius"/>
    </source>
</evidence>
<keyword evidence="1" id="KW-0812">Transmembrane</keyword>
<reference evidence="2" key="3">
    <citation type="submission" date="2025-09" db="UniProtKB">
        <authorList>
            <consortium name="Ensembl"/>
        </authorList>
    </citation>
    <scope>IDENTIFICATION</scope>
</reference>
<dbReference type="InterPro" id="IPR038831">
    <property type="entry name" value="SMIM26"/>
</dbReference>
<evidence type="ECO:0000313" key="3">
    <source>
        <dbReference type="Proteomes" id="UP000265080"/>
    </source>
</evidence>
<keyword evidence="1" id="KW-1133">Transmembrane helix</keyword>
<keyword evidence="3" id="KW-1185">Reference proteome</keyword>
<dbReference type="AlphaFoldDB" id="A0A3P8T0P9"/>
<dbReference type="Ensembl" id="ENSAPET00000017839.1">
    <property type="protein sequence ID" value="ENSAPEP00000017346.1"/>
    <property type="gene ID" value="ENSAPEG00000012413.1"/>
</dbReference>
<dbReference type="PANTHER" id="PTHR40386">
    <property type="entry name" value="SMALL INTEGRAL MEMBRANE PROTEIN 26"/>
    <property type="match status" value="1"/>
</dbReference>
<dbReference type="STRING" id="161767.ENSAPEP00000017346"/>
<keyword evidence="1" id="KW-0472">Membrane</keyword>
<dbReference type="PANTHER" id="PTHR40386:SF1">
    <property type="entry name" value="SMALL INTEGRAL MEMBRANE PROTEIN 26"/>
    <property type="match status" value="1"/>
</dbReference>
<organism evidence="2 3">
    <name type="scientific">Amphiprion percula</name>
    <name type="common">Orange clownfish</name>
    <name type="synonym">Lutjanus percula</name>
    <dbReference type="NCBI Taxonomy" id="161767"/>
    <lineage>
        <taxon>Eukaryota</taxon>
        <taxon>Metazoa</taxon>
        <taxon>Chordata</taxon>
        <taxon>Craniata</taxon>
        <taxon>Vertebrata</taxon>
        <taxon>Euteleostomi</taxon>
        <taxon>Actinopterygii</taxon>
        <taxon>Neopterygii</taxon>
        <taxon>Teleostei</taxon>
        <taxon>Neoteleostei</taxon>
        <taxon>Acanthomorphata</taxon>
        <taxon>Ovalentaria</taxon>
        <taxon>Pomacentridae</taxon>
        <taxon>Amphiprion</taxon>
    </lineage>
</organism>
<reference evidence="2 3" key="1">
    <citation type="submission" date="2018-03" db="EMBL/GenBank/DDBJ databases">
        <title>Finding Nemo's genes: A chromosome-scale reference assembly of the genome of the orange clownfish Amphiprion percula.</title>
        <authorList>
            <person name="Lehmann R."/>
        </authorList>
    </citation>
    <scope>NUCLEOTIDE SEQUENCE</scope>
</reference>
<dbReference type="GeneTree" id="ENSGT00860000134050"/>
<protein>
    <submittedName>
        <fullName evidence="2">Small integral membrane protein 26</fullName>
    </submittedName>
</protein>
<reference evidence="2" key="2">
    <citation type="submission" date="2025-08" db="UniProtKB">
        <authorList>
            <consortium name="Ensembl"/>
        </authorList>
    </citation>
    <scope>IDENTIFICATION</scope>
</reference>
<accession>A0A3P8T0P9</accession>
<evidence type="ECO:0000313" key="2">
    <source>
        <dbReference type="Ensembl" id="ENSAPEP00000017346.1"/>
    </source>
</evidence>
<name>A0A3P8T0P9_AMPPE</name>
<dbReference type="Proteomes" id="UP000265080">
    <property type="component" value="Chromosome 3"/>
</dbReference>
<feature type="transmembrane region" description="Helical" evidence="1">
    <location>
        <begin position="12"/>
        <end position="31"/>
    </location>
</feature>
<dbReference type="OMA" id="YGLGAWT"/>
<sequence length="88" mass="10176">MQFKDAVKWNTRVSALYAAGVWGMIGSYAYFRYTGQYKDITQVEENPNRFVHETAHSKTVIVYKEGFVPYTTRIYNLFKYLTGGSGDK</sequence>